<evidence type="ECO:0000256" key="1">
    <source>
        <dbReference type="SAM" id="MobiDB-lite"/>
    </source>
</evidence>
<dbReference type="EMBL" id="CYGX02000047">
    <property type="protein sequence ID" value="SIT44415.1"/>
    <property type="molecule type" value="Genomic_DNA"/>
</dbReference>
<feature type="compositionally biased region" description="Basic and acidic residues" evidence="1">
    <location>
        <begin position="1"/>
        <end position="14"/>
    </location>
</feature>
<sequence length="176" mass="18729">MRDARDAAAGEKPHAVAGAEDFAGGGLRDRAQVAVIESHGDLDAVAHRDAVLDCITGNRAAYAADDARGDRAAPAADRAAREGAEGGAADRAEAARLAFVRTDPHAAHAFDRGHADRLFALRLRRCENVRRTAVHRTTRHGQRTGDQSGHYQATRCSHCLAPIAPCIKAARIRMPA</sequence>
<gene>
    <name evidence="2" type="ORF">BN2475_470163</name>
</gene>
<name>A0A1N7SAL9_9BURK</name>
<protein>
    <submittedName>
        <fullName evidence="2">Uncharacterized protein</fullName>
    </submittedName>
</protein>
<dbReference type="Proteomes" id="UP000187012">
    <property type="component" value="Unassembled WGS sequence"/>
</dbReference>
<keyword evidence="3" id="KW-1185">Reference proteome</keyword>
<feature type="region of interest" description="Disordered" evidence="1">
    <location>
        <begin position="1"/>
        <end position="21"/>
    </location>
</feature>
<evidence type="ECO:0000313" key="2">
    <source>
        <dbReference type="EMBL" id="SIT44415.1"/>
    </source>
</evidence>
<reference evidence="2 3" key="1">
    <citation type="submission" date="2016-12" db="EMBL/GenBank/DDBJ databases">
        <authorList>
            <person name="Song W.-J."/>
            <person name="Kurnit D.M."/>
        </authorList>
    </citation>
    <scope>NUCLEOTIDE SEQUENCE [LARGE SCALE GENOMIC DNA]</scope>
    <source>
        <strain evidence="2 3">STM7296</strain>
    </source>
</reference>
<accession>A0A1N7SAL9</accession>
<dbReference type="AlphaFoldDB" id="A0A1N7SAL9"/>
<evidence type="ECO:0000313" key="3">
    <source>
        <dbReference type="Proteomes" id="UP000187012"/>
    </source>
</evidence>
<feature type="region of interest" description="Disordered" evidence="1">
    <location>
        <begin position="65"/>
        <end position="88"/>
    </location>
</feature>
<organism evidence="2 3">
    <name type="scientific">Paraburkholderia ribeironis</name>
    <dbReference type="NCBI Taxonomy" id="1247936"/>
    <lineage>
        <taxon>Bacteria</taxon>
        <taxon>Pseudomonadati</taxon>
        <taxon>Pseudomonadota</taxon>
        <taxon>Betaproteobacteria</taxon>
        <taxon>Burkholderiales</taxon>
        <taxon>Burkholderiaceae</taxon>
        <taxon>Paraburkholderia</taxon>
    </lineage>
</organism>
<proteinExistence type="predicted"/>
<feature type="compositionally biased region" description="Basic and acidic residues" evidence="1">
    <location>
        <begin position="78"/>
        <end position="88"/>
    </location>
</feature>